<dbReference type="Proteomes" id="UP000297872">
    <property type="component" value="Unassembled WGS sequence"/>
</dbReference>
<accession>A0A4Y8VQA0</accession>
<dbReference type="AlphaFoldDB" id="A0A4Y8VQA0"/>
<evidence type="ECO:0000313" key="1">
    <source>
        <dbReference type="EMBL" id="TFH82769.1"/>
    </source>
</evidence>
<reference evidence="1 2" key="1">
    <citation type="submission" date="2019-02" db="EMBL/GenBank/DDBJ databases">
        <title>Draft Genome Sequence of the Prevotella sp. BCRC 81118, Isolated from Human Feces.</title>
        <authorList>
            <person name="Huang C.-H."/>
        </authorList>
    </citation>
    <scope>NUCLEOTIDE SEQUENCE [LARGE SCALE GENOMIC DNA]</scope>
    <source>
        <strain evidence="1 2">BCRC 81118</strain>
    </source>
</reference>
<keyword evidence="2" id="KW-1185">Reference proteome</keyword>
<dbReference type="RefSeq" id="WP_134843050.1">
    <property type="nucleotide sequence ID" value="NZ_SGVY01000010.1"/>
</dbReference>
<organism evidence="1 2">
    <name type="scientific">Segatella hominis</name>
    <dbReference type="NCBI Taxonomy" id="2518605"/>
    <lineage>
        <taxon>Bacteria</taxon>
        <taxon>Pseudomonadati</taxon>
        <taxon>Bacteroidota</taxon>
        <taxon>Bacteroidia</taxon>
        <taxon>Bacteroidales</taxon>
        <taxon>Prevotellaceae</taxon>
        <taxon>Segatella</taxon>
    </lineage>
</organism>
<evidence type="ECO:0000313" key="2">
    <source>
        <dbReference type="Proteomes" id="UP000297872"/>
    </source>
</evidence>
<dbReference type="OrthoDB" id="10017590at2"/>
<proteinExistence type="predicted"/>
<dbReference type="GeneID" id="302994728"/>
<comment type="caution">
    <text evidence="1">The sequence shown here is derived from an EMBL/GenBank/DDBJ whole genome shotgun (WGS) entry which is preliminary data.</text>
</comment>
<gene>
    <name evidence="1" type="ORF">EXN75_05385</name>
</gene>
<name>A0A4Y8VQA0_9BACT</name>
<sequence>MKKKANITIYREIMEQIEAYEAGILKDAPKADVIYQITEADKDVNIRECKVTLVSVSFTENGYRVWNNQDVKKRCTQKDIDKLLEFFDRIKKADREIYYRTEWDGKYGKCSHSVKLSEIDNKNVSFKKDPLLKEYEIRKKRYLDLYAPREGCTPCAYCGKQIPNDKLVKHRIIFQGLVKGKRKLKEQVMNFCSGECAMNEQCSREG</sequence>
<protein>
    <submittedName>
        <fullName evidence="1">Uncharacterized protein</fullName>
    </submittedName>
</protein>
<dbReference type="EMBL" id="SGVY01000010">
    <property type="protein sequence ID" value="TFH82769.1"/>
    <property type="molecule type" value="Genomic_DNA"/>
</dbReference>